<proteinExistence type="inferred from homology"/>
<comment type="similarity">
    <text evidence="1">Belongs to the CpsD/CapB family.</text>
</comment>
<keyword evidence="5 9" id="KW-0418">Kinase</keyword>
<evidence type="ECO:0000259" key="8">
    <source>
        <dbReference type="Pfam" id="PF13614"/>
    </source>
</evidence>
<dbReference type="RefSeq" id="WP_216572062.1">
    <property type="nucleotide sequence ID" value="NZ_JAHLOQ010000054.1"/>
</dbReference>
<dbReference type="InterPro" id="IPR050445">
    <property type="entry name" value="Bact_polysacc_biosynth/exp"/>
</dbReference>
<dbReference type="GO" id="GO:0016301">
    <property type="term" value="F:kinase activity"/>
    <property type="evidence" value="ECO:0007669"/>
    <property type="project" value="UniProtKB-KW"/>
</dbReference>
<dbReference type="NCBIfam" id="TIGR01007">
    <property type="entry name" value="eps_fam"/>
    <property type="match status" value="1"/>
</dbReference>
<evidence type="ECO:0000256" key="1">
    <source>
        <dbReference type="ARBA" id="ARBA00007316"/>
    </source>
</evidence>
<organism evidence="9 10">
    <name type="scientific">Intestinibacter bartlettii</name>
    <dbReference type="NCBI Taxonomy" id="261299"/>
    <lineage>
        <taxon>Bacteria</taxon>
        <taxon>Bacillati</taxon>
        <taxon>Bacillota</taxon>
        <taxon>Clostridia</taxon>
        <taxon>Peptostreptococcales</taxon>
        <taxon>Peptostreptococcaceae</taxon>
        <taxon>Intestinibacter</taxon>
    </lineage>
</organism>
<dbReference type="EMBL" id="JAHLOQ010000054">
    <property type="protein sequence ID" value="MBU5337392.1"/>
    <property type="molecule type" value="Genomic_DNA"/>
</dbReference>
<gene>
    <name evidence="9" type="ORF">KQI20_13165</name>
</gene>
<comment type="catalytic activity">
    <reaction evidence="7">
        <text>L-tyrosyl-[protein] + ATP = O-phospho-L-tyrosyl-[protein] + ADP + H(+)</text>
        <dbReference type="Rhea" id="RHEA:10596"/>
        <dbReference type="Rhea" id="RHEA-COMP:10136"/>
        <dbReference type="Rhea" id="RHEA-COMP:20101"/>
        <dbReference type="ChEBI" id="CHEBI:15378"/>
        <dbReference type="ChEBI" id="CHEBI:30616"/>
        <dbReference type="ChEBI" id="CHEBI:46858"/>
        <dbReference type="ChEBI" id="CHEBI:61978"/>
        <dbReference type="ChEBI" id="CHEBI:456216"/>
        <dbReference type="EC" id="2.7.10.2"/>
    </reaction>
</comment>
<keyword evidence="6" id="KW-0067">ATP-binding</keyword>
<evidence type="ECO:0000313" key="10">
    <source>
        <dbReference type="Proteomes" id="UP001196301"/>
    </source>
</evidence>
<sequence length="236" mass="26881">MRAQYNQGNFEINESYREVRTYLGINKDTKTILITSAEMDEGKTTIACNLASCFAELEDTKVLLIDCDFAKRGVSRYFNIDNTRGISDIVFGTNKVEECVQKVGFLDVITSGARPSNTSILLNSQSMKNVVKKFREEYDYVFIDSPPISRMNDACIITQYVDGTIIINAVGAIDSRVAKITLEKLNKVGANILGIILNKFKPEKNEYYSYYSYGYEDSKRKLFGSKKHKKHRKHQE</sequence>
<evidence type="ECO:0000256" key="4">
    <source>
        <dbReference type="ARBA" id="ARBA00022741"/>
    </source>
</evidence>
<protein>
    <recommendedName>
        <fullName evidence="2">non-specific protein-tyrosine kinase</fullName>
        <ecNumber evidence="2">2.7.10.2</ecNumber>
    </recommendedName>
</protein>
<reference evidence="9 10" key="1">
    <citation type="submission" date="2021-06" db="EMBL/GenBank/DDBJ databases">
        <authorList>
            <person name="Sun Q."/>
            <person name="Li D."/>
        </authorList>
    </citation>
    <scope>NUCLEOTIDE SEQUENCE [LARGE SCALE GENOMIC DNA]</scope>
    <source>
        <strain evidence="9 10">N19</strain>
    </source>
</reference>
<feature type="domain" description="AAA" evidence="8">
    <location>
        <begin position="32"/>
        <end position="151"/>
    </location>
</feature>
<keyword evidence="4" id="KW-0547">Nucleotide-binding</keyword>
<evidence type="ECO:0000256" key="6">
    <source>
        <dbReference type="ARBA" id="ARBA00022840"/>
    </source>
</evidence>
<keyword evidence="3" id="KW-0808">Transferase</keyword>
<dbReference type="InterPro" id="IPR005702">
    <property type="entry name" value="Wzc-like_C"/>
</dbReference>
<dbReference type="PANTHER" id="PTHR32309:SF13">
    <property type="entry name" value="FERRIC ENTEROBACTIN TRANSPORT PROTEIN FEPE"/>
    <property type="match status" value="1"/>
</dbReference>
<evidence type="ECO:0000256" key="5">
    <source>
        <dbReference type="ARBA" id="ARBA00022777"/>
    </source>
</evidence>
<evidence type="ECO:0000256" key="3">
    <source>
        <dbReference type="ARBA" id="ARBA00022679"/>
    </source>
</evidence>
<dbReference type="Proteomes" id="UP001196301">
    <property type="component" value="Unassembled WGS sequence"/>
</dbReference>
<name>A0ABS6E087_9FIRM</name>
<accession>A0ABS6E087</accession>
<evidence type="ECO:0000313" key="9">
    <source>
        <dbReference type="EMBL" id="MBU5337392.1"/>
    </source>
</evidence>
<evidence type="ECO:0000256" key="7">
    <source>
        <dbReference type="ARBA" id="ARBA00051245"/>
    </source>
</evidence>
<dbReference type="EC" id="2.7.10.2" evidence="2"/>
<dbReference type="Pfam" id="PF13614">
    <property type="entry name" value="AAA_31"/>
    <property type="match status" value="1"/>
</dbReference>
<comment type="caution">
    <text evidence="9">The sequence shown here is derived from an EMBL/GenBank/DDBJ whole genome shotgun (WGS) entry which is preliminary data.</text>
</comment>
<keyword evidence="10" id="KW-1185">Reference proteome</keyword>
<dbReference type="PANTHER" id="PTHR32309">
    <property type="entry name" value="TYROSINE-PROTEIN KINASE"/>
    <property type="match status" value="1"/>
</dbReference>
<dbReference type="InterPro" id="IPR025669">
    <property type="entry name" value="AAA_dom"/>
</dbReference>
<dbReference type="CDD" id="cd05387">
    <property type="entry name" value="BY-kinase"/>
    <property type="match status" value="1"/>
</dbReference>
<evidence type="ECO:0000256" key="2">
    <source>
        <dbReference type="ARBA" id="ARBA00011903"/>
    </source>
</evidence>